<dbReference type="Gene3D" id="2.40.240.10">
    <property type="entry name" value="Ribosomal Protein L25, Chain P"/>
    <property type="match status" value="2"/>
</dbReference>
<dbReference type="FunFam" id="3.40.50.620:FF:000037">
    <property type="entry name" value="Glutamine--tRNA ligase cytoplasmic"/>
    <property type="match status" value="1"/>
</dbReference>
<keyword evidence="10" id="KW-0732">Signal</keyword>
<dbReference type="HOGENOM" id="CLU_001882_2_3_1"/>
<feature type="domain" description="Glutamyl/glutaminyl-tRNA synthetase class Ib anti-codon binding" evidence="12">
    <location>
        <begin position="390"/>
        <end position="489"/>
    </location>
</feature>
<dbReference type="EC" id="6.1.1.18" evidence="1"/>
<dbReference type="Gene3D" id="3.90.800.10">
    <property type="entry name" value="Glutamyl-tRNA Synthetase, Domain 3"/>
    <property type="match status" value="1"/>
</dbReference>
<dbReference type="NCBIfam" id="NF011291">
    <property type="entry name" value="PRK14703.1"/>
    <property type="match status" value="1"/>
</dbReference>
<evidence type="ECO:0000256" key="2">
    <source>
        <dbReference type="ARBA" id="ARBA00022490"/>
    </source>
</evidence>
<dbReference type="InterPro" id="IPR020056">
    <property type="entry name" value="Rbsml_bL25/Gln-tRNA_synth_N"/>
</dbReference>
<evidence type="ECO:0000313" key="14">
    <source>
        <dbReference type="EnsemblProtists" id="EOD32857"/>
    </source>
</evidence>
<dbReference type="Proteomes" id="UP000013827">
    <property type="component" value="Unassembled WGS sequence"/>
</dbReference>
<dbReference type="GO" id="GO:0005829">
    <property type="term" value="C:cytosol"/>
    <property type="evidence" value="ECO:0007669"/>
    <property type="project" value="TreeGrafter"/>
</dbReference>
<dbReference type="FunFam" id="1.10.1160.10:FF:000001">
    <property type="entry name" value="Glutamine--tRNA ligase"/>
    <property type="match status" value="1"/>
</dbReference>
<keyword evidence="3 9" id="KW-0436">Ligase</keyword>
<dbReference type="Pfam" id="PF20974">
    <property type="entry name" value="tRNA-synt_1c_C2"/>
    <property type="match status" value="1"/>
</dbReference>
<dbReference type="Pfam" id="PF00749">
    <property type="entry name" value="tRNA-synt_1c"/>
    <property type="match status" value="1"/>
</dbReference>
<evidence type="ECO:0000256" key="10">
    <source>
        <dbReference type="SAM" id="SignalP"/>
    </source>
</evidence>
<evidence type="ECO:0000256" key="8">
    <source>
        <dbReference type="ARBA" id="ARBA00048270"/>
    </source>
</evidence>
<keyword evidence="2" id="KW-0963">Cytoplasm</keyword>
<feature type="signal peptide" evidence="10">
    <location>
        <begin position="1"/>
        <end position="18"/>
    </location>
</feature>
<dbReference type="InterPro" id="IPR020058">
    <property type="entry name" value="Glu/Gln-tRNA-synth_Ib_cat-dom"/>
</dbReference>
<dbReference type="FunFam" id="3.90.800.10:FF:000001">
    <property type="entry name" value="Glutamine--tRNA ligase"/>
    <property type="match status" value="1"/>
</dbReference>
<feature type="domain" description="tRNA synthetases class I (E and Q) anti-codon binding" evidence="13">
    <location>
        <begin position="509"/>
        <end position="585"/>
    </location>
</feature>
<sequence>MRLLLLLSAAAPAMRALAGGARVRRLAAAGALRPLRRADACGMSAAAAAAPAEVEQTNFVRNIIKADLGSGKHSSIVTRFPPEPNGYLHIGHAKSICVNFGLGEEFGGRTYMRLDDTNPEKEEREYVDAILADVRWLGFDWADRLTHASDYFEQFHAYAEQLVREGLAYVDELSAEQMREYRGTLTSPGRDSPFRDRPVEESVSLFRAMTAGEMEDGAAVVRLKIDMASPNMNLRDPTIYRIKRSATHPQTGDKWKVYPMYDFAHSLTDALEGITHSLCTTEFEAHRPLYDWIVANTPGVPCTPRQIEFSRLNLQYCVLSKRKLIQLVREGHVSGWDDPRMPTLVGLRRRGVPPEAIRLFVDRTGVSKALNNIDYSVLEDCVRASLDSKAARVMAVLDPLRVTVTSWPEGEVEMLEGAVHPKRPELGMRQVPFSRSLLIERSDFDEFANKKYFRFKGVGSKVRLRFGYVLELDQIVRGEDGEAVELRCSHVPGTAMGGKMPDGEKVKGIIHWVSEPHAARATVRLYDRLFTTPEPGAGHEDGDFLRDLNPHSLDERLECALEPAAAEYGAGEQVQFERTGYFAVDPDSTPGGLVFNRVVTLRDTWAKVADK</sequence>
<dbReference type="EnsemblProtists" id="EOD32857">
    <property type="protein sequence ID" value="EOD32857"/>
    <property type="gene ID" value="EMIHUDRAFT_441722"/>
</dbReference>
<protein>
    <recommendedName>
        <fullName evidence="1">glutamine--tRNA ligase</fullName>
        <ecNumber evidence="1">6.1.1.18</ecNumber>
    </recommendedName>
</protein>
<proteinExistence type="inferred from homology"/>
<dbReference type="RefSeq" id="XP_005785286.1">
    <property type="nucleotide sequence ID" value="XM_005785229.1"/>
</dbReference>
<evidence type="ECO:0000256" key="3">
    <source>
        <dbReference type="ARBA" id="ARBA00022598"/>
    </source>
</evidence>
<keyword evidence="7 9" id="KW-0030">Aminoacyl-tRNA synthetase</keyword>
<dbReference type="InterPro" id="IPR020059">
    <property type="entry name" value="Glu/Gln-tRNA-synth_Ib_codon-bd"/>
</dbReference>
<evidence type="ECO:0000256" key="9">
    <source>
        <dbReference type="RuleBase" id="RU363037"/>
    </source>
</evidence>
<dbReference type="SUPFAM" id="SSF50715">
    <property type="entry name" value="Ribosomal protein L25-like"/>
    <property type="match status" value="1"/>
</dbReference>
<dbReference type="PaxDb" id="2903-EOD32857"/>
<reference evidence="15" key="1">
    <citation type="journal article" date="2013" name="Nature">
        <title>Pan genome of the phytoplankton Emiliania underpins its global distribution.</title>
        <authorList>
            <person name="Read B.A."/>
            <person name="Kegel J."/>
            <person name="Klute M.J."/>
            <person name="Kuo A."/>
            <person name="Lefebvre S.C."/>
            <person name="Maumus F."/>
            <person name="Mayer C."/>
            <person name="Miller J."/>
            <person name="Monier A."/>
            <person name="Salamov A."/>
            <person name="Young J."/>
            <person name="Aguilar M."/>
            <person name="Claverie J.M."/>
            <person name="Frickenhaus S."/>
            <person name="Gonzalez K."/>
            <person name="Herman E.K."/>
            <person name="Lin Y.C."/>
            <person name="Napier J."/>
            <person name="Ogata H."/>
            <person name="Sarno A.F."/>
            <person name="Shmutz J."/>
            <person name="Schroeder D."/>
            <person name="de Vargas C."/>
            <person name="Verret F."/>
            <person name="von Dassow P."/>
            <person name="Valentin K."/>
            <person name="Van de Peer Y."/>
            <person name="Wheeler G."/>
            <person name="Dacks J.B."/>
            <person name="Delwiche C.F."/>
            <person name="Dyhrman S.T."/>
            <person name="Glockner G."/>
            <person name="John U."/>
            <person name="Richards T."/>
            <person name="Worden A.Z."/>
            <person name="Zhang X."/>
            <person name="Grigoriev I.V."/>
            <person name="Allen A.E."/>
            <person name="Bidle K."/>
            <person name="Borodovsky M."/>
            <person name="Bowler C."/>
            <person name="Brownlee C."/>
            <person name="Cock J.M."/>
            <person name="Elias M."/>
            <person name="Gladyshev V.N."/>
            <person name="Groth M."/>
            <person name="Guda C."/>
            <person name="Hadaegh A."/>
            <person name="Iglesias-Rodriguez M.D."/>
            <person name="Jenkins J."/>
            <person name="Jones B.M."/>
            <person name="Lawson T."/>
            <person name="Leese F."/>
            <person name="Lindquist E."/>
            <person name="Lobanov A."/>
            <person name="Lomsadze A."/>
            <person name="Malik S.B."/>
            <person name="Marsh M.E."/>
            <person name="Mackinder L."/>
            <person name="Mock T."/>
            <person name="Mueller-Roeber B."/>
            <person name="Pagarete A."/>
            <person name="Parker M."/>
            <person name="Probert I."/>
            <person name="Quesneville H."/>
            <person name="Raines C."/>
            <person name="Rensing S.A."/>
            <person name="Riano-Pachon D.M."/>
            <person name="Richier S."/>
            <person name="Rokitta S."/>
            <person name="Shiraiwa Y."/>
            <person name="Soanes D.M."/>
            <person name="van der Giezen M."/>
            <person name="Wahlund T.M."/>
            <person name="Williams B."/>
            <person name="Wilson W."/>
            <person name="Wolfe G."/>
            <person name="Wurch L.L."/>
        </authorList>
    </citation>
    <scope>NUCLEOTIDE SEQUENCE</scope>
</reference>
<dbReference type="GeneID" id="17278129"/>
<comment type="catalytic activity">
    <reaction evidence="8">
        <text>tRNA(Gln) + L-glutamine + ATP = L-glutaminyl-tRNA(Gln) + AMP + diphosphate</text>
        <dbReference type="Rhea" id="RHEA:20121"/>
        <dbReference type="Rhea" id="RHEA-COMP:9662"/>
        <dbReference type="Rhea" id="RHEA-COMP:9681"/>
        <dbReference type="ChEBI" id="CHEBI:30616"/>
        <dbReference type="ChEBI" id="CHEBI:33019"/>
        <dbReference type="ChEBI" id="CHEBI:58359"/>
        <dbReference type="ChEBI" id="CHEBI:78442"/>
        <dbReference type="ChEBI" id="CHEBI:78521"/>
        <dbReference type="ChEBI" id="CHEBI:456215"/>
        <dbReference type="EC" id="6.1.1.18"/>
    </reaction>
</comment>
<dbReference type="InterPro" id="IPR004514">
    <property type="entry name" value="Gln-tRNA-synth"/>
</dbReference>
<dbReference type="PANTHER" id="PTHR43097:SF5">
    <property type="entry name" value="GLUTAMATE--TRNA LIGASE"/>
    <property type="match status" value="1"/>
</dbReference>
<dbReference type="NCBIfam" id="TIGR00440">
    <property type="entry name" value="glnS"/>
    <property type="match status" value="1"/>
</dbReference>
<dbReference type="OMA" id="CDEVVHG"/>
<dbReference type="InterPro" id="IPR014729">
    <property type="entry name" value="Rossmann-like_a/b/a_fold"/>
</dbReference>
<evidence type="ECO:0000259" key="12">
    <source>
        <dbReference type="Pfam" id="PF03950"/>
    </source>
</evidence>
<evidence type="ECO:0000259" key="13">
    <source>
        <dbReference type="Pfam" id="PF20974"/>
    </source>
</evidence>
<dbReference type="GO" id="GO:0005524">
    <property type="term" value="F:ATP binding"/>
    <property type="evidence" value="ECO:0007669"/>
    <property type="project" value="UniProtKB-KW"/>
</dbReference>
<feature type="domain" description="Glutamyl/glutaminyl-tRNA synthetase class Ib catalytic" evidence="11">
    <location>
        <begin position="76"/>
        <end position="387"/>
    </location>
</feature>
<evidence type="ECO:0000256" key="5">
    <source>
        <dbReference type="ARBA" id="ARBA00022840"/>
    </source>
</evidence>
<dbReference type="STRING" id="2903.R1DD38"/>
<dbReference type="SUPFAM" id="SSF52374">
    <property type="entry name" value="Nucleotidylyl transferase"/>
    <property type="match status" value="1"/>
</dbReference>
<dbReference type="InterPro" id="IPR049437">
    <property type="entry name" value="tRNA-synt_1c_C2"/>
</dbReference>
<feature type="chain" id="PRO_5044216223" description="glutamine--tRNA ligase" evidence="10">
    <location>
        <begin position="19"/>
        <end position="611"/>
    </location>
</feature>
<evidence type="ECO:0000259" key="11">
    <source>
        <dbReference type="Pfam" id="PF00749"/>
    </source>
</evidence>
<comment type="similarity">
    <text evidence="9">Belongs to the class-I aminoacyl-tRNA synthetase family.</text>
</comment>
<dbReference type="InterPro" id="IPR011035">
    <property type="entry name" value="Ribosomal_bL25/Gln-tRNA_synth"/>
</dbReference>
<evidence type="ECO:0000256" key="4">
    <source>
        <dbReference type="ARBA" id="ARBA00022741"/>
    </source>
</evidence>
<dbReference type="GO" id="GO:0004819">
    <property type="term" value="F:glutamine-tRNA ligase activity"/>
    <property type="evidence" value="ECO:0007669"/>
    <property type="project" value="UniProtKB-EC"/>
</dbReference>
<dbReference type="Gene3D" id="1.10.1160.10">
    <property type="entry name" value="Glutamyl-trna Synthetase, Domain 2"/>
    <property type="match status" value="1"/>
</dbReference>
<name>A0A0D3KAS2_EMIH1</name>
<keyword evidence="4 9" id="KW-0547">Nucleotide-binding</keyword>
<dbReference type="KEGG" id="ehx:EMIHUDRAFT_441722"/>
<evidence type="ECO:0000256" key="6">
    <source>
        <dbReference type="ARBA" id="ARBA00022917"/>
    </source>
</evidence>
<dbReference type="PROSITE" id="PS00178">
    <property type="entry name" value="AA_TRNA_LIGASE_I"/>
    <property type="match status" value="1"/>
</dbReference>
<dbReference type="InterPro" id="IPR000924">
    <property type="entry name" value="Glu/Gln-tRNA-synth"/>
</dbReference>
<keyword evidence="6 9" id="KW-0648">Protein biosynthesis</keyword>
<dbReference type="AlphaFoldDB" id="A0A0D3KAS2"/>
<dbReference type="PANTHER" id="PTHR43097">
    <property type="entry name" value="GLUTAMINE-TRNA LIGASE"/>
    <property type="match status" value="1"/>
</dbReference>
<keyword evidence="15" id="KW-1185">Reference proteome</keyword>
<reference evidence="14" key="2">
    <citation type="submission" date="2024-10" db="UniProtKB">
        <authorList>
            <consortium name="EnsemblProtists"/>
        </authorList>
    </citation>
    <scope>IDENTIFICATION</scope>
</reference>
<dbReference type="Pfam" id="PF03950">
    <property type="entry name" value="tRNA-synt_1c_C"/>
    <property type="match status" value="1"/>
</dbReference>
<evidence type="ECO:0000256" key="7">
    <source>
        <dbReference type="ARBA" id="ARBA00023146"/>
    </source>
</evidence>
<dbReference type="GO" id="GO:0006425">
    <property type="term" value="P:glutaminyl-tRNA aminoacylation"/>
    <property type="evidence" value="ECO:0007669"/>
    <property type="project" value="InterPro"/>
</dbReference>
<dbReference type="InterPro" id="IPR001412">
    <property type="entry name" value="aa-tRNA-synth_I_CS"/>
</dbReference>
<dbReference type="InterPro" id="IPR020061">
    <property type="entry name" value="Glu_tRNA_lig_a-bdl"/>
</dbReference>
<evidence type="ECO:0000313" key="15">
    <source>
        <dbReference type="Proteomes" id="UP000013827"/>
    </source>
</evidence>
<keyword evidence="5 9" id="KW-0067">ATP-binding</keyword>
<evidence type="ECO:0000256" key="1">
    <source>
        <dbReference type="ARBA" id="ARBA00012836"/>
    </source>
</evidence>
<accession>A0A0D3KAS2</accession>
<dbReference type="InterPro" id="IPR050132">
    <property type="entry name" value="Gln/Glu-tRNA_Ligase"/>
</dbReference>
<organism evidence="14 15">
    <name type="scientific">Emiliania huxleyi (strain CCMP1516)</name>
    <dbReference type="NCBI Taxonomy" id="280463"/>
    <lineage>
        <taxon>Eukaryota</taxon>
        <taxon>Haptista</taxon>
        <taxon>Haptophyta</taxon>
        <taxon>Prymnesiophyceae</taxon>
        <taxon>Isochrysidales</taxon>
        <taxon>Noelaerhabdaceae</taxon>
        <taxon>Emiliania</taxon>
    </lineage>
</organism>
<dbReference type="Gene3D" id="3.40.50.620">
    <property type="entry name" value="HUPs"/>
    <property type="match status" value="1"/>
</dbReference>
<dbReference type="PRINTS" id="PR00987">
    <property type="entry name" value="TRNASYNTHGLU"/>
</dbReference>
<dbReference type="eggNOG" id="KOG1148">
    <property type="taxonomic scope" value="Eukaryota"/>
</dbReference>